<name>A0A1G7BLN6_9PROT</name>
<proteinExistence type="predicted"/>
<keyword evidence="1" id="KW-0732">Signal</keyword>
<feature type="chain" id="PRO_5011620456" description="DUF2946 domain-containing protein" evidence="1">
    <location>
        <begin position="30"/>
        <end position="142"/>
    </location>
</feature>
<organism evidence="2 3">
    <name type="scientific">Belnapia rosea</name>
    <dbReference type="NCBI Taxonomy" id="938405"/>
    <lineage>
        <taxon>Bacteria</taxon>
        <taxon>Pseudomonadati</taxon>
        <taxon>Pseudomonadota</taxon>
        <taxon>Alphaproteobacteria</taxon>
        <taxon>Acetobacterales</taxon>
        <taxon>Roseomonadaceae</taxon>
        <taxon>Belnapia</taxon>
    </lineage>
</organism>
<dbReference type="Proteomes" id="UP000198925">
    <property type="component" value="Unassembled WGS sequence"/>
</dbReference>
<evidence type="ECO:0000256" key="1">
    <source>
        <dbReference type="SAM" id="SignalP"/>
    </source>
</evidence>
<accession>A0A1G7BLN6</accession>
<evidence type="ECO:0000313" key="2">
    <source>
        <dbReference type="EMBL" id="SDE28028.1"/>
    </source>
</evidence>
<sequence>MPRGMGTFRRVVASLLALVLLALPGPAMRHASAATPVQQAAAEHCVAHGDAATLMQAAPTHMASGHVAISAEEPGQPCGNSGGERGLPCCVTVHCPSAVDALLHAQARSQSSPGAVVRYIAPAHARFGIEVPPSLPPPRQVA</sequence>
<keyword evidence="3" id="KW-1185">Reference proteome</keyword>
<protein>
    <recommendedName>
        <fullName evidence="4">DUF2946 domain-containing protein</fullName>
    </recommendedName>
</protein>
<evidence type="ECO:0008006" key="4">
    <source>
        <dbReference type="Google" id="ProtNLM"/>
    </source>
</evidence>
<evidence type="ECO:0000313" key="3">
    <source>
        <dbReference type="Proteomes" id="UP000198925"/>
    </source>
</evidence>
<reference evidence="2 3" key="1">
    <citation type="submission" date="2016-10" db="EMBL/GenBank/DDBJ databases">
        <authorList>
            <person name="de Groot N.N."/>
        </authorList>
    </citation>
    <scope>NUCLEOTIDE SEQUENCE [LARGE SCALE GENOMIC DNA]</scope>
    <source>
        <strain evidence="2 3">CPCC 100156</strain>
    </source>
</reference>
<gene>
    <name evidence="2" type="ORF">SAMN04487779_102615</name>
</gene>
<dbReference type="EMBL" id="FMZX01000026">
    <property type="protein sequence ID" value="SDE28028.1"/>
    <property type="molecule type" value="Genomic_DNA"/>
</dbReference>
<dbReference type="AlphaFoldDB" id="A0A1G7BLN6"/>
<feature type="signal peptide" evidence="1">
    <location>
        <begin position="1"/>
        <end position="29"/>
    </location>
</feature>